<evidence type="ECO:0000313" key="2">
    <source>
        <dbReference type="Proteomes" id="UP000188268"/>
    </source>
</evidence>
<organism evidence="1 2">
    <name type="scientific">Corchorus capsularis</name>
    <name type="common">Jute</name>
    <dbReference type="NCBI Taxonomy" id="210143"/>
    <lineage>
        <taxon>Eukaryota</taxon>
        <taxon>Viridiplantae</taxon>
        <taxon>Streptophyta</taxon>
        <taxon>Embryophyta</taxon>
        <taxon>Tracheophyta</taxon>
        <taxon>Spermatophyta</taxon>
        <taxon>Magnoliopsida</taxon>
        <taxon>eudicotyledons</taxon>
        <taxon>Gunneridae</taxon>
        <taxon>Pentapetalae</taxon>
        <taxon>rosids</taxon>
        <taxon>malvids</taxon>
        <taxon>Malvales</taxon>
        <taxon>Malvaceae</taxon>
        <taxon>Grewioideae</taxon>
        <taxon>Apeibeae</taxon>
        <taxon>Corchorus</taxon>
    </lineage>
</organism>
<dbReference type="SUPFAM" id="SSF54928">
    <property type="entry name" value="RNA-binding domain, RBD"/>
    <property type="match status" value="1"/>
</dbReference>
<dbReference type="CDD" id="cd00590">
    <property type="entry name" value="RRM_SF"/>
    <property type="match status" value="1"/>
</dbReference>
<reference evidence="1 2" key="1">
    <citation type="submission" date="2013-09" db="EMBL/GenBank/DDBJ databases">
        <title>Corchorus capsularis genome sequencing.</title>
        <authorList>
            <person name="Alam M."/>
            <person name="Haque M.S."/>
            <person name="Islam M.S."/>
            <person name="Emdad E.M."/>
            <person name="Islam M.M."/>
            <person name="Ahmed B."/>
            <person name="Halim A."/>
            <person name="Hossen Q.M.M."/>
            <person name="Hossain M.Z."/>
            <person name="Ahmed R."/>
            <person name="Khan M.M."/>
            <person name="Islam R."/>
            <person name="Rashid M.M."/>
            <person name="Khan S.A."/>
            <person name="Rahman M.S."/>
            <person name="Alam M."/>
        </authorList>
    </citation>
    <scope>NUCLEOTIDE SEQUENCE [LARGE SCALE GENOMIC DNA]</scope>
    <source>
        <strain evidence="2">cv. CVL-1</strain>
        <tissue evidence="1">Whole seedling</tissue>
    </source>
</reference>
<dbReference type="Proteomes" id="UP000188268">
    <property type="component" value="Unassembled WGS sequence"/>
</dbReference>
<name>A0A1R3IVV6_COCAP</name>
<proteinExistence type="predicted"/>
<dbReference type="AlphaFoldDB" id="A0A1R3IVV6"/>
<gene>
    <name evidence="1" type="ORF">CCACVL1_09521</name>
</gene>
<sequence length="304" mass="34656">MEKEEEEEEAQCTRFPPLQDQALRSLIIYYIYIWPNKVTDMRERRDNRGFRGFSTDNVKRFTGRFEAESFRWRLSLKSIFVSNLSDGVSRKDLWESFNDYSVVVDVFLLVRKSHDHGRFAFIRDRSVKNSFFSKVIETRPIVNPRVSGRFRDMTLRQPSLLIPKPALVAGDKDFIPNDSYVEDSDSFEDLDLEVLTPEDHRSWLERSVAVTLKPEANIDEFSSVIKSGSLPAFMEVRSEEQADPSNGAAPDANESNLSVMGGKVLRFLWGKDNFQSKVSNAVGATGRARCYLCVGALILSDEAA</sequence>
<keyword evidence="2" id="KW-1185">Reference proteome</keyword>
<comment type="caution">
    <text evidence="1">The sequence shown here is derived from an EMBL/GenBank/DDBJ whole genome shotgun (WGS) entry which is preliminary data.</text>
</comment>
<dbReference type="EMBL" id="AWWV01009410">
    <property type="protein sequence ID" value="OMO86694.1"/>
    <property type="molecule type" value="Genomic_DNA"/>
</dbReference>
<dbReference type="Gramene" id="OMO86694">
    <property type="protein sequence ID" value="OMO86694"/>
    <property type="gene ID" value="CCACVL1_09521"/>
</dbReference>
<dbReference type="OrthoDB" id="1749483at2759"/>
<dbReference type="InterPro" id="IPR012677">
    <property type="entry name" value="Nucleotide-bd_a/b_plait_sf"/>
</dbReference>
<accession>A0A1R3IVV6</accession>
<protein>
    <recommendedName>
        <fullName evidence="3">RRM domain-containing protein</fullName>
    </recommendedName>
</protein>
<dbReference type="GO" id="GO:0003676">
    <property type="term" value="F:nucleic acid binding"/>
    <property type="evidence" value="ECO:0007669"/>
    <property type="project" value="InterPro"/>
</dbReference>
<evidence type="ECO:0000313" key="1">
    <source>
        <dbReference type="EMBL" id="OMO86694.1"/>
    </source>
</evidence>
<dbReference type="InterPro" id="IPR035979">
    <property type="entry name" value="RBD_domain_sf"/>
</dbReference>
<evidence type="ECO:0008006" key="3">
    <source>
        <dbReference type="Google" id="ProtNLM"/>
    </source>
</evidence>
<dbReference type="Gene3D" id="3.30.70.330">
    <property type="match status" value="1"/>
</dbReference>